<evidence type="ECO:0000256" key="3">
    <source>
        <dbReference type="ARBA" id="ARBA00022989"/>
    </source>
</evidence>
<dbReference type="Pfam" id="PF05128">
    <property type="entry name" value="DUF697"/>
    <property type="match status" value="1"/>
</dbReference>
<keyword evidence="2 5" id="KW-0812">Transmembrane</keyword>
<dbReference type="KEGG" id="xcl:G4Z02_08075"/>
<dbReference type="RefSeq" id="WP_258877506.1">
    <property type="nucleotide sequence ID" value="NZ_CP048914.1"/>
</dbReference>
<feature type="transmembrane region" description="Helical" evidence="5">
    <location>
        <begin position="39"/>
        <end position="56"/>
    </location>
</feature>
<keyword evidence="4 5" id="KW-0472">Membrane</keyword>
<evidence type="ECO:0000256" key="2">
    <source>
        <dbReference type="ARBA" id="ARBA00022692"/>
    </source>
</evidence>
<dbReference type="EMBL" id="CP048914">
    <property type="protein sequence ID" value="QMS85701.1"/>
    <property type="molecule type" value="Genomic_DNA"/>
</dbReference>
<name>A0A7L7KSA7_9MOLU</name>
<keyword evidence="3 5" id="KW-1133">Transmembrane helix</keyword>
<gene>
    <name evidence="6" type="ORF">G4Z02_08075</name>
</gene>
<dbReference type="InterPro" id="IPR021147">
    <property type="entry name" value="DUF697"/>
</dbReference>
<feature type="transmembrane region" description="Helical" evidence="5">
    <location>
        <begin position="6"/>
        <end position="27"/>
    </location>
</feature>
<sequence>MGKKRFWILIGIGAFIVIFFILLSNVLDVGVKLREISPYVEYTFYGISILLFYVLIVNPIRVIALSPTFTVDAMLTDDTKRHKIYKDATQVLLKNNRLTDDDKELLKGSMNNHEELRNSLQTVFETTLKNEMNEVIVRNAKSVLVTTALSQNGNLDMLSVLAINLKMIREIVEVSGFRPSYPYLGKLSLNVMVTSLIAEGIEDIDMTEYMPTKIGETLTDIPFLKTISSSLIGGIANSLLTCRVGIITQKYLYNDNQLLDKKQIRRNAYKESVKLMPRIISEGLVAFPKGVASIFSRPFKKAAKKEENE</sequence>
<accession>A0A7L7KSA7</accession>
<dbReference type="Proteomes" id="UP000514720">
    <property type="component" value="Chromosome"/>
</dbReference>
<protein>
    <submittedName>
        <fullName evidence="6">YcjF family protein</fullName>
    </submittedName>
</protein>
<evidence type="ECO:0000313" key="7">
    <source>
        <dbReference type="Proteomes" id="UP000514720"/>
    </source>
</evidence>
<evidence type="ECO:0000313" key="6">
    <source>
        <dbReference type="EMBL" id="QMS85701.1"/>
    </source>
</evidence>
<evidence type="ECO:0000256" key="4">
    <source>
        <dbReference type="ARBA" id="ARBA00023136"/>
    </source>
</evidence>
<evidence type="ECO:0000256" key="5">
    <source>
        <dbReference type="SAM" id="Phobius"/>
    </source>
</evidence>
<comment type="subcellular location">
    <subcellularLocation>
        <location evidence="1">Membrane</location>
        <topology evidence="1">Multi-pass membrane protein</topology>
    </subcellularLocation>
</comment>
<evidence type="ECO:0000256" key="1">
    <source>
        <dbReference type="ARBA" id="ARBA00004141"/>
    </source>
</evidence>
<proteinExistence type="predicted"/>
<dbReference type="AlphaFoldDB" id="A0A7L7KSA7"/>
<keyword evidence="7" id="KW-1185">Reference proteome</keyword>
<reference evidence="6 7" key="1">
    <citation type="submission" date="2020-02" db="EMBL/GenBank/DDBJ databases">
        <authorList>
            <person name="Zheng R.K."/>
            <person name="Sun C.M."/>
        </authorList>
    </citation>
    <scope>NUCLEOTIDE SEQUENCE [LARGE SCALE GENOMIC DNA]</scope>
    <source>
        <strain evidence="7">zrk13</strain>
    </source>
</reference>
<organism evidence="6 7">
    <name type="scientific">Candidatus Xianfuyuplasma coldseepsis</name>
    <dbReference type="NCBI Taxonomy" id="2782163"/>
    <lineage>
        <taxon>Bacteria</taxon>
        <taxon>Bacillati</taxon>
        <taxon>Mycoplasmatota</taxon>
        <taxon>Mollicutes</taxon>
        <taxon>Candidatus Izemoplasmatales</taxon>
        <taxon>Candidatus Izemoplasmataceae</taxon>
        <taxon>Candidatus Xianfuyuplasma</taxon>
    </lineage>
</organism>
<dbReference type="GO" id="GO:0016020">
    <property type="term" value="C:membrane"/>
    <property type="evidence" value="ECO:0007669"/>
    <property type="project" value="UniProtKB-SubCell"/>
</dbReference>